<dbReference type="Pfam" id="PF14200">
    <property type="entry name" value="RicinB_lectin_2"/>
    <property type="match status" value="1"/>
</dbReference>
<feature type="signal peptide" evidence="1">
    <location>
        <begin position="1"/>
        <end position="17"/>
    </location>
</feature>
<dbReference type="InterPro" id="IPR035992">
    <property type="entry name" value="Ricin_B-like_lectins"/>
</dbReference>
<dbReference type="SUPFAM" id="SSF50370">
    <property type="entry name" value="Ricin B-like lectins"/>
    <property type="match status" value="1"/>
</dbReference>
<reference evidence="3 4" key="1">
    <citation type="submission" date="2018-06" db="EMBL/GenBank/DDBJ databases">
        <title>Comparative genomics reveals the genomic features of Rhizophagus irregularis, R. cerebriforme, R. diaphanum and Gigaspora rosea, and their symbiotic lifestyle signature.</title>
        <authorList>
            <person name="Morin E."/>
            <person name="San Clemente H."/>
            <person name="Chen E.C.H."/>
            <person name="De La Providencia I."/>
            <person name="Hainaut M."/>
            <person name="Kuo A."/>
            <person name="Kohler A."/>
            <person name="Murat C."/>
            <person name="Tang N."/>
            <person name="Roy S."/>
            <person name="Loubradou J."/>
            <person name="Henrissat B."/>
            <person name="Grigoriev I.V."/>
            <person name="Corradi N."/>
            <person name="Roux C."/>
            <person name="Martin F.M."/>
        </authorList>
    </citation>
    <scope>NUCLEOTIDE SEQUENCE [LARGE SCALE GENOMIC DNA]</scope>
    <source>
        <strain evidence="3 4">DAOM 227022</strain>
    </source>
</reference>
<dbReference type="EMBL" id="QKYT01000265">
    <property type="protein sequence ID" value="RIA88400.1"/>
    <property type="molecule type" value="Genomic_DNA"/>
</dbReference>
<dbReference type="CDD" id="cd00161">
    <property type="entry name" value="beta-trefoil_Ricin-like"/>
    <property type="match status" value="1"/>
</dbReference>
<feature type="chain" id="PRO_5017210972" description="Ricin B lectin domain-containing protein" evidence="1">
    <location>
        <begin position="18"/>
        <end position="497"/>
    </location>
</feature>
<evidence type="ECO:0000259" key="2">
    <source>
        <dbReference type="Pfam" id="PF14200"/>
    </source>
</evidence>
<protein>
    <recommendedName>
        <fullName evidence="2">Ricin B lectin domain-containing protein</fullName>
    </recommendedName>
</protein>
<dbReference type="Gene3D" id="2.80.10.50">
    <property type="match status" value="1"/>
</dbReference>
<dbReference type="Proteomes" id="UP000265703">
    <property type="component" value="Unassembled WGS sequence"/>
</dbReference>
<gene>
    <name evidence="3" type="ORF">C1645_826413</name>
</gene>
<sequence length="497" mass="57412">MFHFLGLFLFFIISTYCSLIPNNWVTTDWPEDSNLVEGITYNIVHFYSKLNLVSDVDNKVFVSASNDSNRYQCWSLQRVKNNLYNIINVGSSMNLDSNNHKVYISTYGNDNPYQHWTFKKVKDSIYNIARLSKSLNLDSNGKIVYMSISNKDNIYQQWLFEPSNYKLNTLVTDYTLDFEKNRTDRNETQINLLNGDNTIDNPTDAEIEEIIDRTEKKSCSYTIEIRKSRSFNLGLHVGMSFSIDKNFCSILSILGVKASLDLGIKGEFGETNEEINKQTISEEVSYHIQHKIIVPANTSVAVDAIVNKVYFVIPFKAKIRITGVADRLDVNGKIVSNASVDNNAIRYYLQRENYGDESIMFEEGYFYVNTSGTLGIDGYGYNSTIKAKTLENKPSENPEPSSNDDVFEQIKDFNYRKLTEEQKLLINKLILNDDLKEHYKEHGLCKECKQPNTGYEWCQSCNFKRFQQNFKYWTSGNSDIDKLIQESQFNAKNYLEN</sequence>
<name>A0A397SQE5_9GLOM</name>
<feature type="domain" description="Ricin B lectin" evidence="2">
    <location>
        <begin position="71"/>
        <end position="140"/>
    </location>
</feature>
<comment type="caution">
    <text evidence="3">The sequence shown here is derived from an EMBL/GenBank/DDBJ whole genome shotgun (WGS) entry which is preliminary data.</text>
</comment>
<evidence type="ECO:0000256" key="1">
    <source>
        <dbReference type="SAM" id="SignalP"/>
    </source>
</evidence>
<dbReference type="AlphaFoldDB" id="A0A397SQE5"/>
<evidence type="ECO:0000313" key="4">
    <source>
        <dbReference type="Proteomes" id="UP000265703"/>
    </source>
</evidence>
<accession>A0A397SQE5</accession>
<evidence type="ECO:0000313" key="3">
    <source>
        <dbReference type="EMBL" id="RIA88400.1"/>
    </source>
</evidence>
<dbReference type="OrthoDB" id="2327619at2759"/>
<dbReference type="InterPro" id="IPR000772">
    <property type="entry name" value="Ricin_B_lectin"/>
</dbReference>
<organism evidence="3 4">
    <name type="scientific">Glomus cerebriforme</name>
    <dbReference type="NCBI Taxonomy" id="658196"/>
    <lineage>
        <taxon>Eukaryota</taxon>
        <taxon>Fungi</taxon>
        <taxon>Fungi incertae sedis</taxon>
        <taxon>Mucoromycota</taxon>
        <taxon>Glomeromycotina</taxon>
        <taxon>Glomeromycetes</taxon>
        <taxon>Glomerales</taxon>
        <taxon>Glomeraceae</taxon>
        <taxon>Glomus</taxon>
    </lineage>
</organism>
<dbReference type="SUPFAM" id="SSF56973">
    <property type="entry name" value="Aerolisin/ETX pore-forming domain"/>
    <property type="match status" value="1"/>
</dbReference>
<proteinExistence type="predicted"/>
<keyword evidence="4" id="KW-1185">Reference proteome</keyword>
<dbReference type="Gene3D" id="2.170.15.10">
    <property type="entry name" value="Proaerolysin, chain A, domain 3"/>
    <property type="match status" value="1"/>
</dbReference>
<dbReference type="PROSITE" id="PS50231">
    <property type="entry name" value="RICIN_B_LECTIN"/>
    <property type="match status" value="1"/>
</dbReference>
<keyword evidence="1" id="KW-0732">Signal</keyword>